<reference evidence="1 2" key="1">
    <citation type="submission" date="2019-04" db="EMBL/GenBank/DDBJ databases">
        <authorList>
            <person name="Li Y."/>
            <person name="Wang J."/>
        </authorList>
    </citation>
    <scope>NUCLEOTIDE SEQUENCE [LARGE SCALE GENOMIC DNA]</scope>
    <source>
        <strain evidence="1 2">DSM 14668</strain>
    </source>
</reference>
<dbReference type="RefSeq" id="WP_136927090.1">
    <property type="nucleotide sequence ID" value="NZ_SSMQ01000001.1"/>
</dbReference>
<comment type="caution">
    <text evidence="1">The sequence shown here is derived from an EMBL/GenBank/DDBJ whole genome shotgun (WGS) entry which is preliminary data.</text>
</comment>
<keyword evidence="2" id="KW-1185">Reference proteome</keyword>
<organism evidence="1 2">
    <name type="scientific">Polyangium fumosum</name>
    <dbReference type="NCBI Taxonomy" id="889272"/>
    <lineage>
        <taxon>Bacteria</taxon>
        <taxon>Pseudomonadati</taxon>
        <taxon>Myxococcota</taxon>
        <taxon>Polyangia</taxon>
        <taxon>Polyangiales</taxon>
        <taxon>Polyangiaceae</taxon>
        <taxon>Polyangium</taxon>
    </lineage>
</organism>
<dbReference type="Proteomes" id="UP000309215">
    <property type="component" value="Unassembled WGS sequence"/>
</dbReference>
<evidence type="ECO:0000313" key="2">
    <source>
        <dbReference type="Proteomes" id="UP000309215"/>
    </source>
</evidence>
<sequence>MRALLADHPDLEVLAKPSGLVDLPDGSVVVLVLEGEDAGWLNINRPVFARKLLKVVLFCRREVTEVLAREAPDFYDWIAQRHECPPGVAEHAVFGIRQALRCRAPGILFVYGDEYTSDRQARIERVERTFREALPGRAIRWINANNHYARIVYDITTAGRAWVACDTVSSSQVERFRWALAQARRKTRAILLVPHFYEDRYWNISDDVWIHLQSAMECLADAGARHPGRLAAVSGLEGMVIRYLIELLQRDYPEEGLLASMLRSADPGAGLCEKILSAGLARNPIQGLFIPPPVQRYLGKRIGLWRWSRRPTREAERWLELDDDGESPLLQGHAPRIEFLLGRGQRTAERWSELSKLAYEHAHLDIAQAWAGQALTLKKHSANHDAMEGASWVMKQVQQLRWLDGVRGFAQMLNQTGRAADAEVFLRRVLGLPIEGKLESQFLGLTSREALLAFVRGTEVIELDPQVRKDLWTELAKALRSQGRHLEAAEVEAQRDQELGKSPPTS</sequence>
<name>A0A4U1JKI9_9BACT</name>
<gene>
    <name evidence="1" type="ORF">E8A74_01620</name>
</gene>
<dbReference type="EMBL" id="SSMQ01000001">
    <property type="protein sequence ID" value="TKD13274.1"/>
    <property type="molecule type" value="Genomic_DNA"/>
</dbReference>
<protein>
    <submittedName>
        <fullName evidence="1">Uncharacterized protein</fullName>
    </submittedName>
</protein>
<proteinExistence type="predicted"/>
<accession>A0A4U1JKI9</accession>
<dbReference type="OrthoDB" id="5525850at2"/>
<dbReference type="AlphaFoldDB" id="A0A4U1JKI9"/>
<evidence type="ECO:0000313" key="1">
    <source>
        <dbReference type="EMBL" id="TKD13274.1"/>
    </source>
</evidence>